<dbReference type="GO" id="GO:0045493">
    <property type="term" value="P:xylan catabolic process"/>
    <property type="evidence" value="ECO:0007669"/>
    <property type="project" value="InterPro"/>
</dbReference>
<dbReference type="GO" id="GO:0009044">
    <property type="term" value="F:xylan 1,4-beta-xylosidase activity"/>
    <property type="evidence" value="ECO:0007669"/>
    <property type="project" value="InterPro"/>
</dbReference>
<keyword evidence="3" id="KW-0378">Hydrolase</keyword>
<dbReference type="InterPro" id="IPR002772">
    <property type="entry name" value="Glyco_hydro_3_C"/>
</dbReference>
<dbReference type="SUPFAM" id="SSF51445">
    <property type="entry name" value="(Trans)glycosidases"/>
    <property type="match status" value="1"/>
</dbReference>
<dbReference type="EMBL" id="CP007451">
    <property type="protein sequence ID" value="AHW60591.1"/>
    <property type="molecule type" value="Genomic_DNA"/>
</dbReference>
<dbReference type="InterPro" id="IPR013783">
    <property type="entry name" value="Ig-like_fold"/>
</dbReference>
<dbReference type="FunFam" id="2.60.40.10:FF:000495">
    <property type="entry name" value="Periplasmic beta-glucosidase"/>
    <property type="match status" value="1"/>
</dbReference>
<dbReference type="EMBL" id="FOHT01000005">
    <property type="protein sequence ID" value="SET04338.1"/>
    <property type="molecule type" value="Genomic_DNA"/>
</dbReference>
<dbReference type="SUPFAM" id="SSF49785">
    <property type="entry name" value="Galactose-binding domain-like"/>
    <property type="match status" value="1"/>
</dbReference>
<feature type="domain" description="Fibronectin type III-like" evidence="4">
    <location>
        <begin position="779"/>
        <end position="848"/>
    </location>
</feature>
<evidence type="ECO:0000313" key="6">
    <source>
        <dbReference type="EMBL" id="SET04338.1"/>
    </source>
</evidence>
<dbReference type="Gene3D" id="3.20.20.300">
    <property type="entry name" value="Glycoside hydrolase, family 3, N-terminal domain"/>
    <property type="match status" value="1"/>
</dbReference>
<dbReference type="Proteomes" id="UP000181981">
    <property type="component" value="Unassembled WGS sequence"/>
</dbReference>
<dbReference type="InterPro" id="IPR017853">
    <property type="entry name" value="GH"/>
</dbReference>
<reference evidence="6 8" key="2">
    <citation type="submission" date="2016-10" db="EMBL/GenBank/DDBJ databases">
        <authorList>
            <person name="de Groot N.N."/>
        </authorList>
    </citation>
    <scope>NUCLEOTIDE SEQUENCE [LARGE SCALE GENOMIC DNA]</scope>
    <source>
        <strain evidence="6 8">DSM 25947</strain>
    </source>
</reference>
<dbReference type="KEGG" id="dori:FH5T_15675"/>
<dbReference type="SUPFAM" id="SSF52279">
    <property type="entry name" value="Beta-D-glucan exohydrolase, C-terminal domain"/>
    <property type="match status" value="1"/>
</dbReference>
<dbReference type="Proteomes" id="UP000023772">
    <property type="component" value="Chromosome"/>
</dbReference>
<dbReference type="InterPro" id="IPR036881">
    <property type="entry name" value="Glyco_hydro_3_C_sf"/>
</dbReference>
<evidence type="ECO:0000313" key="7">
    <source>
        <dbReference type="Proteomes" id="UP000023772"/>
    </source>
</evidence>
<reference evidence="5 7" key="1">
    <citation type="submission" date="2014-03" db="EMBL/GenBank/DDBJ databases">
        <title>Complete genome sequence of a deeply braunched marine Bacteroidia bacterium Draconibacterium orientale type strain FH5T.</title>
        <authorList>
            <person name="Li X."/>
            <person name="Wang X."/>
            <person name="Xie Z."/>
            <person name="Du Z."/>
            <person name="Chen G."/>
        </authorList>
    </citation>
    <scope>NUCLEOTIDE SEQUENCE [LARGE SCALE GENOMIC DNA]</scope>
    <source>
        <strain evidence="5 7">FH5</strain>
    </source>
</reference>
<dbReference type="Pfam" id="PF00933">
    <property type="entry name" value="Glyco_hydro_3"/>
    <property type="match status" value="1"/>
</dbReference>
<sequence>MTLKKMKISLAQEIKEKSNYKAGFVILFLFLFVLSGTISAQSFTAATASTNQPEAGKAFDANKKTGWELSNEDLTKDQYIMFVLASPGDVKEVHLQADGFSAENLKKMMDLYITYDPMNLGEPLDFDIKGKGNFVLSFAPKYGAHLRLQFKRGIATSTVSLNEVGVSYAEAETKAVEGDRPWMDADLPVKARVDLLLAAMTPADKMELLREGWGIPGIPHLGIPFLNKVEAIHGYSYGSGATIFPQAIGLGASWDKKLAEEVAGVIGDETKAAHTLQAWSPVLDVAQDARWGRCEETYGEDPVLVSQIGGAWIKGYQSKGLLVTPKHFAAHGAPLGGRDSHDIGLSEREMREIHLVPFRHVFRTYNCQSVMESYSDYLGVPVAKSKELLHRILREEWGFEGYIVSDCGAIGNMTSRKHYVAKDEVEAANLALAAGIATNCGDIYNNKSVIEAAQNGELDMEALDAVCSSMLETIFRNGLFEDNPSKPLDWNTIYPGWNSPEHKEMAHLAALKSIVLLENKNEILPFSNDLKSIAVIGPGADDLQPGDYTAKLQEGQLKSVLTGLKQRAGDNIEINFAKGCEFISDKEEDFNEALEAAKSSDIAVLVLGDCSTSESTQGIKKTSGEANDYASLILPGNQQKLLEAVCETGKPVILVLQVGRPYNLSYAKEHCAAILVNWLPGQEGGPATADVLFGDYNPAGRLPMTFPRDVAQLPLYYNFKTSGRGYNYVDMPFYPLYSFGYGLSYTNFNYSNLKVNENADGTVDIAATVTNVGERDGEEVVQLYVTDMYASVKTRVMELKDFDRIQLAAGESREIQFKLTPYQLSLLDENMDRVVESGQFKILLGGKSPEYVAADRIKDSVGFETSADGVSTMLNYTHSFKADFDLSFAQIDQATVEGKTLVNINVKNDGTITDVGKVKIFVDGVQQEEIHHYELTPGEEKIIQFKLEGRNMKNLVAVAKYKSIAQTL</sequence>
<dbReference type="FunFam" id="3.40.50.1700:FF:000009">
    <property type="entry name" value="Periplasmic beta-glucosidase"/>
    <property type="match status" value="1"/>
</dbReference>
<dbReference type="Gene3D" id="2.60.120.260">
    <property type="entry name" value="Galactose-binding domain-like"/>
    <property type="match status" value="1"/>
</dbReference>
<name>X5E1X1_9BACT</name>
<gene>
    <name evidence="5" type="ORF">FH5T_15675</name>
    <name evidence="6" type="ORF">SAMN05444285_10553</name>
</gene>
<dbReference type="InterPro" id="IPR001764">
    <property type="entry name" value="Glyco_hydro_3_N"/>
</dbReference>
<evidence type="ECO:0000256" key="2">
    <source>
        <dbReference type="ARBA" id="ARBA00022729"/>
    </source>
</evidence>
<evidence type="ECO:0000256" key="3">
    <source>
        <dbReference type="ARBA" id="ARBA00022801"/>
    </source>
</evidence>
<dbReference type="HOGENOM" id="CLU_004542_5_3_10"/>
<evidence type="ECO:0000313" key="5">
    <source>
        <dbReference type="EMBL" id="AHW60591.1"/>
    </source>
</evidence>
<dbReference type="GO" id="GO:0031222">
    <property type="term" value="P:arabinan catabolic process"/>
    <property type="evidence" value="ECO:0007669"/>
    <property type="project" value="TreeGrafter"/>
</dbReference>
<dbReference type="STRING" id="1168034.FH5T_15675"/>
<comment type="similarity">
    <text evidence="1">Belongs to the glycosyl hydrolase 3 family.</text>
</comment>
<dbReference type="GO" id="GO:0008422">
    <property type="term" value="F:beta-glucosidase activity"/>
    <property type="evidence" value="ECO:0007669"/>
    <property type="project" value="UniProtKB-ARBA"/>
</dbReference>
<dbReference type="Pfam" id="PF01915">
    <property type="entry name" value="Glyco_hydro_3_C"/>
    <property type="match status" value="1"/>
</dbReference>
<evidence type="ECO:0000256" key="1">
    <source>
        <dbReference type="ARBA" id="ARBA00005336"/>
    </source>
</evidence>
<dbReference type="Pfam" id="PF14310">
    <property type="entry name" value="Fn3-like"/>
    <property type="match status" value="1"/>
</dbReference>
<protein>
    <submittedName>
        <fullName evidence="6">Beta-glucosidase</fullName>
    </submittedName>
</protein>
<dbReference type="PANTHER" id="PTHR42721:SF3">
    <property type="entry name" value="BETA-D-XYLOSIDASE 5-RELATED"/>
    <property type="match status" value="1"/>
</dbReference>
<dbReference type="InterPro" id="IPR044993">
    <property type="entry name" value="BXL"/>
</dbReference>
<dbReference type="PANTHER" id="PTHR42721">
    <property type="entry name" value="SUGAR HYDROLASE-RELATED"/>
    <property type="match status" value="1"/>
</dbReference>
<keyword evidence="2" id="KW-0732">Signal</keyword>
<dbReference type="InterPro" id="IPR026891">
    <property type="entry name" value="Fn3-like"/>
</dbReference>
<dbReference type="GO" id="GO:0046556">
    <property type="term" value="F:alpha-L-arabinofuranosidase activity"/>
    <property type="evidence" value="ECO:0007669"/>
    <property type="project" value="TreeGrafter"/>
</dbReference>
<organism evidence="6 8">
    <name type="scientific">Draconibacterium orientale</name>
    <dbReference type="NCBI Taxonomy" id="1168034"/>
    <lineage>
        <taxon>Bacteria</taxon>
        <taxon>Pseudomonadati</taxon>
        <taxon>Bacteroidota</taxon>
        <taxon>Bacteroidia</taxon>
        <taxon>Marinilabiliales</taxon>
        <taxon>Prolixibacteraceae</taxon>
        <taxon>Draconibacterium</taxon>
    </lineage>
</organism>
<dbReference type="SMART" id="SM01217">
    <property type="entry name" value="Fn3_like"/>
    <property type="match status" value="1"/>
</dbReference>
<proteinExistence type="inferred from homology"/>
<keyword evidence="7" id="KW-1185">Reference proteome</keyword>
<dbReference type="AlphaFoldDB" id="X5E1X1"/>
<dbReference type="InterPro" id="IPR008979">
    <property type="entry name" value="Galactose-bd-like_sf"/>
</dbReference>
<evidence type="ECO:0000259" key="4">
    <source>
        <dbReference type="SMART" id="SM01217"/>
    </source>
</evidence>
<dbReference type="InterPro" id="IPR036962">
    <property type="entry name" value="Glyco_hydro_3_N_sf"/>
</dbReference>
<dbReference type="Gene3D" id="2.60.40.10">
    <property type="entry name" value="Immunoglobulins"/>
    <property type="match status" value="1"/>
</dbReference>
<dbReference type="PRINTS" id="PR00133">
    <property type="entry name" value="GLHYDRLASE3"/>
</dbReference>
<accession>X5E1X1</accession>
<dbReference type="eggNOG" id="COG1472">
    <property type="taxonomic scope" value="Bacteria"/>
</dbReference>
<dbReference type="Gene3D" id="3.40.50.1700">
    <property type="entry name" value="Glycoside hydrolase family 3 C-terminal domain"/>
    <property type="match status" value="1"/>
</dbReference>
<evidence type="ECO:0000313" key="8">
    <source>
        <dbReference type="Proteomes" id="UP000181981"/>
    </source>
</evidence>